<dbReference type="InterPro" id="IPR036388">
    <property type="entry name" value="WH-like_DNA-bd_sf"/>
</dbReference>
<dbReference type="SUPFAM" id="SSF54909">
    <property type="entry name" value="Dimeric alpha+beta barrel"/>
    <property type="match status" value="1"/>
</dbReference>
<name>A0ABW7AYH5_9ACTN</name>
<evidence type="ECO:0000256" key="3">
    <source>
        <dbReference type="ARBA" id="ARBA00023163"/>
    </source>
</evidence>
<reference evidence="5 6" key="1">
    <citation type="submission" date="2024-10" db="EMBL/GenBank/DDBJ databases">
        <authorList>
            <person name="Topkara A.R."/>
            <person name="Saygin H."/>
        </authorList>
    </citation>
    <scope>NUCLEOTIDE SEQUENCE [LARGE SCALE GENOMIC DNA]</scope>
    <source>
        <strain evidence="5 6">M3C6</strain>
    </source>
</reference>
<evidence type="ECO:0000259" key="4">
    <source>
        <dbReference type="PROSITE" id="PS50956"/>
    </source>
</evidence>
<dbReference type="InterPro" id="IPR000485">
    <property type="entry name" value="AsnC-type_HTH_dom"/>
</dbReference>
<dbReference type="InterPro" id="IPR011008">
    <property type="entry name" value="Dimeric_a/b-barrel"/>
</dbReference>
<dbReference type="InterPro" id="IPR036390">
    <property type="entry name" value="WH_DNA-bd_sf"/>
</dbReference>
<dbReference type="InterPro" id="IPR019888">
    <property type="entry name" value="Tscrpt_reg_AsnC-like"/>
</dbReference>
<evidence type="ECO:0000313" key="6">
    <source>
        <dbReference type="Proteomes" id="UP001603978"/>
    </source>
</evidence>
<dbReference type="RefSeq" id="WP_393177866.1">
    <property type="nucleotide sequence ID" value="NZ_JBICRM010000083.1"/>
</dbReference>
<sequence>MGNRRINPGQAYEPKEIDALDLRIVTELQLDARVSFAELGRRVSLSAPAVAERVRRLEEAGVITGYHAEVDPRALGFPVTVMVRIRPEIRELQRIAKIAKEVPQIVECYRMTGDDCFYFTMHLRSVDELEHILDLFTPYGQTTTSLIHTASVPRRPLPLMG</sequence>
<feature type="domain" description="HTH asnC-type" evidence="4">
    <location>
        <begin position="17"/>
        <end position="78"/>
    </location>
</feature>
<proteinExistence type="predicted"/>
<dbReference type="PROSITE" id="PS50956">
    <property type="entry name" value="HTH_ASNC_2"/>
    <property type="match status" value="1"/>
</dbReference>
<comment type="caution">
    <text evidence="5">The sequence shown here is derived from an EMBL/GenBank/DDBJ whole genome shotgun (WGS) entry which is preliminary data.</text>
</comment>
<dbReference type="Gene3D" id="1.10.10.10">
    <property type="entry name" value="Winged helix-like DNA-binding domain superfamily/Winged helix DNA-binding domain"/>
    <property type="match status" value="1"/>
</dbReference>
<dbReference type="SMART" id="SM00344">
    <property type="entry name" value="HTH_ASNC"/>
    <property type="match status" value="1"/>
</dbReference>
<dbReference type="PRINTS" id="PR00033">
    <property type="entry name" value="HTHASNC"/>
</dbReference>
<keyword evidence="3" id="KW-0804">Transcription</keyword>
<evidence type="ECO:0000256" key="1">
    <source>
        <dbReference type="ARBA" id="ARBA00023015"/>
    </source>
</evidence>
<organism evidence="5 6">
    <name type="scientific">Nonomuraea marmarensis</name>
    <dbReference type="NCBI Taxonomy" id="3351344"/>
    <lineage>
        <taxon>Bacteria</taxon>
        <taxon>Bacillati</taxon>
        <taxon>Actinomycetota</taxon>
        <taxon>Actinomycetes</taxon>
        <taxon>Streptosporangiales</taxon>
        <taxon>Streptosporangiaceae</taxon>
        <taxon>Nonomuraea</taxon>
    </lineage>
</organism>
<protein>
    <submittedName>
        <fullName evidence="5">Lrp/AsnC family transcriptional regulator</fullName>
    </submittedName>
</protein>
<dbReference type="Pfam" id="PF01037">
    <property type="entry name" value="AsnC_trans_reg"/>
    <property type="match status" value="1"/>
</dbReference>
<dbReference type="PANTHER" id="PTHR30154">
    <property type="entry name" value="LEUCINE-RESPONSIVE REGULATORY PROTEIN"/>
    <property type="match status" value="1"/>
</dbReference>
<keyword evidence="6" id="KW-1185">Reference proteome</keyword>
<dbReference type="SUPFAM" id="SSF46785">
    <property type="entry name" value="Winged helix' DNA-binding domain"/>
    <property type="match status" value="1"/>
</dbReference>
<dbReference type="Gene3D" id="3.30.70.920">
    <property type="match status" value="1"/>
</dbReference>
<dbReference type="Proteomes" id="UP001603978">
    <property type="component" value="Unassembled WGS sequence"/>
</dbReference>
<evidence type="ECO:0000256" key="2">
    <source>
        <dbReference type="ARBA" id="ARBA00023125"/>
    </source>
</evidence>
<dbReference type="CDD" id="cd00090">
    <property type="entry name" value="HTH_ARSR"/>
    <property type="match status" value="1"/>
</dbReference>
<dbReference type="InterPro" id="IPR019887">
    <property type="entry name" value="Tscrpt_reg_AsnC/Lrp_C"/>
</dbReference>
<gene>
    <name evidence="5" type="ORF">ACFLIM_49745</name>
</gene>
<dbReference type="EMBL" id="JBICRM010000083">
    <property type="protein sequence ID" value="MFG1711262.1"/>
    <property type="molecule type" value="Genomic_DNA"/>
</dbReference>
<evidence type="ECO:0000313" key="5">
    <source>
        <dbReference type="EMBL" id="MFG1711262.1"/>
    </source>
</evidence>
<accession>A0ABW7AYH5</accession>
<dbReference type="InterPro" id="IPR011991">
    <property type="entry name" value="ArsR-like_HTH"/>
</dbReference>
<dbReference type="Pfam" id="PF13404">
    <property type="entry name" value="HTH_AsnC-type"/>
    <property type="match status" value="1"/>
</dbReference>
<dbReference type="PANTHER" id="PTHR30154:SF53">
    <property type="entry name" value="HTH-TYPE TRANSCRIPTIONAL REGULATOR LRPC"/>
    <property type="match status" value="1"/>
</dbReference>
<keyword evidence="1" id="KW-0805">Transcription regulation</keyword>
<keyword evidence="2" id="KW-0238">DNA-binding</keyword>